<keyword evidence="1" id="KW-1133">Transmembrane helix</keyword>
<dbReference type="AlphaFoldDB" id="A0A443R6S8"/>
<dbReference type="EMBL" id="NCKU01001899">
    <property type="protein sequence ID" value="RWS10966.1"/>
    <property type="molecule type" value="Genomic_DNA"/>
</dbReference>
<proteinExistence type="predicted"/>
<dbReference type="PROSITE" id="PS51034">
    <property type="entry name" value="ZP_2"/>
    <property type="match status" value="1"/>
</dbReference>
<dbReference type="InterPro" id="IPR001507">
    <property type="entry name" value="ZP_dom"/>
</dbReference>
<dbReference type="OrthoDB" id="5867217at2759"/>
<reference evidence="3 4" key="1">
    <citation type="journal article" date="2018" name="Gigascience">
        <title>Genomes of trombidid mites reveal novel predicted allergens and laterally-transferred genes associated with secondary metabolism.</title>
        <authorList>
            <person name="Dong X."/>
            <person name="Chaisiri K."/>
            <person name="Xia D."/>
            <person name="Armstrong S.D."/>
            <person name="Fang Y."/>
            <person name="Donnelly M.J."/>
            <person name="Kadowaki T."/>
            <person name="McGarry J.W."/>
            <person name="Darby A.C."/>
            <person name="Makepeace B.L."/>
        </authorList>
    </citation>
    <scope>NUCLEOTIDE SEQUENCE [LARGE SCALE GENOMIC DNA]</scope>
    <source>
        <strain evidence="3">UoL-WK</strain>
    </source>
</reference>
<dbReference type="PANTHER" id="PTHR47327:SF2">
    <property type="entry name" value="FI18240P1-RELATED"/>
    <property type="match status" value="1"/>
</dbReference>
<keyword evidence="1" id="KW-0472">Membrane</keyword>
<keyword evidence="1" id="KW-0812">Transmembrane</keyword>
<keyword evidence="4" id="KW-1185">Reference proteome</keyword>
<evidence type="ECO:0000313" key="3">
    <source>
        <dbReference type="EMBL" id="RWS10966.1"/>
    </source>
</evidence>
<sequence length="273" mass="30905">MADNFNEHVTDQNRPPIQEATVTPLVVTMRVTDRNGNDIRAAEVGDLLSLRFEIPDETSPYEIFVREIIADDGIDNAEYMLVDRQGCPTDVSIMGPVIRSKSDGKSMEAQFEAFKFPTSGIVQFRALVVPCLPTCEPVQCTSETHDGFKKQIASFGRRKRDIDSVKNETNEEMVVMQSIEITDKFPFFDNQKSSTLLESNEDEQNCLNVNSLVVLFVMFLFLQVIVACFWTCLRLKKRNTKEKLHGVFDISAIIPMANRDDSLQSIYSGRDTL</sequence>
<protein>
    <recommendedName>
        <fullName evidence="2">ZP domain-containing protein</fullName>
    </recommendedName>
</protein>
<name>A0A443R6S8_9ACAR</name>
<feature type="domain" description="ZP" evidence="2">
    <location>
        <begin position="1"/>
        <end position="147"/>
    </location>
</feature>
<dbReference type="GO" id="GO:0009653">
    <property type="term" value="P:anatomical structure morphogenesis"/>
    <property type="evidence" value="ECO:0007669"/>
    <property type="project" value="TreeGrafter"/>
</dbReference>
<dbReference type="Proteomes" id="UP000285301">
    <property type="component" value="Unassembled WGS sequence"/>
</dbReference>
<accession>A0A443R6S8</accession>
<dbReference type="PANTHER" id="PTHR47327">
    <property type="entry name" value="FI18240P1-RELATED"/>
    <property type="match status" value="1"/>
</dbReference>
<dbReference type="InterPro" id="IPR052774">
    <property type="entry name" value="Celegans_DevNeuronal_Protein"/>
</dbReference>
<gene>
    <name evidence="3" type="ORF">B4U79_11087</name>
</gene>
<evidence type="ECO:0000259" key="2">
    <source>
        <dbReference type="PROSITE" id="PS51034"/>
    </source>
</evidence>
<comment type="caution">
    <text evidence="3">The sequence shown here is derived from an EMBL/GenBank/DDBJ whole genome shotgun (WGS) entry which is preliminary data.</text>
</comment>
<evidence type="ECO:0000313" key="4">
    <source>
        <dbReference type="Proteomes" id="UP000285301"/>
    </source>
</evidence>
<feature type="transmembrane region" description="Helical" evidence="1">
    <location>
        <begin position="212"/>
        <end position="233"/>
    </location>
</feature>
<evidence type="ECO:0000256" key="1">
    <source>
        <dbReference type="SAM" id="Phobius"/>
    </source>
</evidence>
<dbReference type="STRING" id="1965070.A0A443R6S8"/>
<organism evidence="3 4">
    <name type="scientific">Dinothrombium tinctorium</name>
    <dbReference type="NCBI Taxonomy" id="1965070"/>
    <lineage>
        <taxon>Eukaryota</taxon>
        <taxon>Metazoa</taxon>
        <taxon>Ecdysozoa</taxon>
        <taxon>Arthropoda</taxon>
        <taxon>Chelicerata</taxon>
        <taxon>Arachnida</taxon>
        <taxon>Acari</taxon>
        <taxon>Acariformes</taxon>
        <taxon>Trombidiformes</taxon>
        <taxon>Prostigmata</taxon>
        <taxon>Anystina</taxon>
        <taxon>Parasitengona</taxon>
        <taxon>Trombidioidea</taxon>
        <taxon>Trombidiidae</taxon>
        <taxon>Dinothrombium</taxon>
    </lineage>
</organism>